<dbReference type="PANTHER" id="PTHR12790:SF0">
    <property type="entry name" value="RNA POLYMERASE I-SPECIFIC TRANSCRIPTION INITIATION FACTOR RRN3-RELATED"/>
    <property type="match status" value="1"/>
</dbReference>
<dbReference type="Pfam" id="PF05327">
    <property type="entry name" value="RRN3"/>
    <property type="match status" value="1"/>
</dbReference>
<dbReference type="Proteomes" id="UP000694866">
    <property type="component" value="Unplaced"/>
</dbReference>
<keyword evidence="4" id="KW-0396">Initiation factor</keyword>
<protein>
    <submittedName>
        <fullName evidence="4">RNA polymerase I-specific transcription initiation factor RRN3</fullName>
    </submittedName>
    <submittedName>
        <fullName evidence="2">RRN3 protein</fullName>
    </submittedName>
</protein>
<organism evidence="2">
    <name type="scientific">Fopius arisanus</name>
    <dbReference type="NCBI Taxonomy" id="64838"/>
    <lineage>
        <taxon>Eukaryota</taxon>
        <taxon>Metazoa</taxon>
        <taxon>Ecdysozoa</taxon>
        <taxon>Arthropoda</taxon>
        <taxon>Hexapoda</taxon>
        <taxon>Insecta</taxon>
        <taxon>Pterygota</taxon>
        <taxon>Neoptera</taxon>
        <taxon>Endopterygota</taxon>
        <taxon>Hymenoptera</taxon>
        <taxon>Apocrita</taxon>
        <taxon>Ichneumonoidea</taxon>
        <taxon>Braconidae</taxon>
        <taxon>Opiinae</taxon>
        <taxon>Fopius</taxon>
    </lineage>
</organism>
<reference evidence="4" key="2">
    <citation type="submission" date="2025-04" db="UniProtKB">
        <authorList>
            <consortium name="RefSeq"/>
        </authorList>
    </citation>
    <scope>IDENTIFICATION</scope>
    <source>
        <strain evidence="4">USDA-PBARC FA_bdor</strain>
        <tissue evidence="4">Whole organism</tissue>
    </source>
</reference>
<dbReference type="EMBL" id="GBYB01013161">
    <property type="protein sequence ID" value="JAG82928.1"/>
    <property type="molecule type" value="Transcribed_RNA"/>
</dbReference>
<dbReference type="InterPro" id="IPR007991">
    <property type="entry name" value="RNA_pol_I_trans_ini_fac_RRN3"/>
</dbReference>
<reference evidence="2" key="1">
    <citation type="submission" date="2015-01" db="EMBL/GenBank/DDBJ databases">
        <title>Transcriptome Assembly of Fopius arisanus.</title>
        <authorList>
            <person name="Geib S."/>
        </authorList>
    </citation>
    <scope>NUCLEOTIDE SEQUENCE</scope>
</reference>
<name>A0A0C9RYU6_9HYME</name>
<evidence type="ECO:0000313" key="2">
    <source>
        <dbReference type="EMBL" id="JAG82928.1"/>
    </source>
</evidence>
<dbReference type="GO" id="GO:0005634">
    <property type="term" value="C:nucleus"/>
    <property type="evidence" value="ECO:0007669"/>
    <property type="project" value="TreeGrafter"/>
</dbReference>
<keyword evidence="4" id="KW-0648">Protein biosynthesis</keyword>
<accession>A0A0C9RYU6</accession>
<keyword evidence="3" id="KW-1185">Reference proteome</keyword>
<dbReference type="GO" id="GO:0001042">
    <property type="term" value="F:RNA polymerase I core binding"/>
    <property type="evidence" value="ECO:0007669"/>
    <property type="project" value="TreeGrafter"/>
</dbReference>
<proteinExistence type="inferred from homology"/>
<evidence type="ECO:0000313" key="3">
    <source>
        <dbReference type="Proteomes" id="UP000694866"/>
    </source>
</evidence>
<evidence type="ECO:0000256" key="1">
    <source>
        <dbReference type="ARBA" id="ARBA00010098"/>
    </source>
</evidence>
<dbReference type="PANTHER" id="PTHR12790">
    <property type="entry name" value="TRANSCRIPTION INITIATION FACTOR IA RRN3"/>
    <property type="match status" value="1"/>
</dbReference>
<dbReference type="AlphaFoldDB" id="A0A0C9RYU6"/>
<comment type="similarity">
    <text evidence="1">Belongs to the RRN3 family.</text>
</comment>
<dbReference type="GeneID" id="105269091"/>
<dbReference type="GO" id="GO:0001181">
    <property type="term" value="F:RNA polymerase I general transcription initiation factor activity"/>
    <property type="evidence" value="ECO:0007669"/>
    <property type="project" value="InterPro"/>
</dbReference>
<accession>A0A9R1U4P5</accession>
<dbReference type="OrthoDB" id="26970at2759"/>
<dbReference type="GO" id="GO:0003743">
    <property type="term" value="F:translation initiation factor activity"/>
    <property type="evidence" value="ECO:0007669"/>
    <property type="project" value="UniProtKB-KW"/>
</dbReference>
<dbReference type="RefSeq" id="XP_011307388.1">
    <property type="nucleotide sequence ID" value="XM_011309086.1"/>
</dbReference>
<dbReference type="GO" id="GO:0006361">
    <property type="term" value="P:transcription initiation at RNA polymerase I promoter"/>
    <property type="evidence" value="ECO:0007669"/>
    <property type="project" value="InterPro"/>
</dbReference>
<dbReference type="CTD" id="35454"/>
<sequence length="594" mass="68164">MSVVSTRSTSLSSILTTSGHRAKQREKWSRVVFVPPKDLKKTLVNYETGADRKSYDALICMIRDADIGDNDLIDLLNEIRQCISFLGPNHKLLVEVILNISWTTRCEEAAEAYKSFLEDLVCVHIYHCKIVIERLVTEFKPLERSTSRLQATPWENSIPSPEDSTRLTHLHNVLSKILKIVPMSSNLLLQSLTTRFPFFKAPTHNHEVYIHSLLHIISYAPDLRGEILSLIINRLLVIDVNAPRSEIEEYNDENDEDEEVFKIDEAGIEKSRKEEVHPIGHTLDVCMGMILKFVEETCYPGGVLDPEGVKGIYFHLLDVFEKNILPTYASHHVQFIWFYLCSFKRSIVEAFVNWLWGRVSSPNVAPVLRQSAVCYLASLVARGSFVPISLITRVIEEMSTWIHSYISTQDSLECANSDVRIHTVFYAICQALFYVIAFRHKDLVDVKKNLLFLQSLNLTKMVTCKLNPLRMCVPVVVQHFAAVTRTYQLAYCYTVMEHNARSNLPVVETSNRLTAWLDTFFPFDPYVLPNSSSRISPIYLQYRGTLNLDAEEKLEKLEEENDEDDFMDVSFSHSDTKNHLDKFSYSTSPGFIHH</sequence>
<evidence type="ECO:0000313" key="4">
    <source>
        <dbReference type="RefSeq" id="XP_011307388.1"/>
    </source>
</evidence>
<dbReference type="KEGG" id="fas:105269091"/>
<gene>
    <name evidence="2" type="primary">RRN3</name>
    <name evidence="4" type="synonym">Tif-IA</name>
    <name evidence="2" type="ORF">g.38251</name>
</gene>